<dbReference type="GeneID" id="25257971"/>
<dbReference type="Proteomes" id="UP000029725">
    <property type="component" value="Unassembled WGS sequence"/>
</dbReference>
<comment type="caution">
    <text evidence="1">The sequence shown here is derived from an EMBL/GenBank/DDBJ whole genome shotgun (WGS) entry which is preliminary data.</text>
</comment>
<dbReference type="HOGENOM" id="CLU_642640_0_0_1"/>
<reference evidence="1 2" key="1">
    <citation type="submission" date="2014-04" db="EMBL/GenBank/DDBJ databases">
        <title>A new species of microsporidia sheds light on the evolution of extreme parasitism.</title>
        <authorList>
            <person name="Haag K.L."/>
            <person name="James T.Y."/>
            <person name="Larsson R."/>
            <person name="Schaer T.M."/>
            <person name="Refardt D."/>
            <person name="Pombert J.-F."/>
            <person name="Ebert D."/>
        </authorList>
    </citation>
    <scope>NUCLEOTIDE SEQUENCE [LARGE SCALE GENOMIC DNA]</scope>
    <source>
        <strain evidence="1 2">UGP3</strain>
        <tissue evidence="1">Spores</tissue>
    </source>
</reference>
<dbReference type="AlphaFoldDB" id="A0A098VW18"/>
<dbReference type="VEuPathDB" id="MicrosporidiaDB:DI09_10p170"/>
<protein>
    <submittedName>
        <fullName evidence="1">Uncharacterized protein</fullName>
    </submittedName>
</protein>
<sequence>MPPIGDAARQVLLQYSLPILQESVQKKFELAMSGLVSIESDLGMVVISIRSSFEEVTILMREISKIGKMLKFDSVVLLEYEKKIPKSILNQALSIACAIIARVKVETKTSVLKIRLLAQILSSLDHLHSELWGEPGLVLFQRVDFSSDFDNCFKELILEIVTMLQQATCEILMQSQQADPTAAFEKHGAVSKKMTIACAVIPGLEMISGEALLYDVQATFAMLAQLQLKEPWNQPSKVISQRKTSREGGTDKYQCLAIIGILHYNQNPLSWREIDDRKTILWVDGIISPLKRQGIFHSTLSAVGLVDKAYQMPCGGRLSVLKEKFDVKSPPSTPSDSYAPLFPNTLYDDEPGQYNMSSGDRVSFYCPPLGTYSAGFGLNEYFYMVGDVSKLYITETLCLSDSDKFHIVSCESPEAVTCERQPVYEYE</sequence>
<name>A0A098VW18_9MICR</name>
<keyword evidence="2" id="KW-1185">Reference proteome</keyword>
<evidence type="ECO:0000313" key="2">
    <source>
        <dbReference type="Proteomes" id="UP000029725"/>
    </source>
</evidence>
<evidence type="ECO:0000313" key="1">
    <source>
        <dbReference type="EMBL" id="KGG53120.1"/>
    </source>
</evidence>
<proteinExistence type="predicted"/>
<gene>
    <name evidence="1" type="ORF">DI09_10p170</name>
</gene>
<dbReference type="RefSeq" id="XP_013239547.1">
    <property type="nucleotide sequence ID" value="XM_013384093.1"/>
</dbReference>
<accession>A0A098VW18</accession>
<organism evidence="1 2">
    <name type="scientific">Mitosporidium daphniae</name>
    <dbReference type="NCBI Taxonomy" id="1485682"/>
    <lineage>
        <taxon>Eukaryota</taxon>
        <taxon>Fungi</taxon>
        <taxon>Fungi incertae sedis</taxon>
        <taxon>Microsporidia</taxon>
        <taxon>Mitosporidium</taxon>
    </lineage>
</organism>
<dbReference type="EMBL" id="JMKJ01000011">
    <property type="protein sequence ID" value="KGG53120.1"/>
    <property type="molecule type" value="Genomic_DNA"/>
</dbReference>